<feature type="binding site" evidence="11">
    <location>
        <position position="501"/>
    </location>
    <ligand>
        <name>Mg(2+)</name>
        <dbReference type="ChEBI" id="CHEBI:18420"/>
        <label>2</label>
    </ligand>
</feature>
<name>A0ABD4RJW9_9CLOT</name>
<dbReference type="InterPro" id="IPR000565">
    <property type="entry name" value="Topo_IIA_B"/>
</dbReference>
<dbReference type="GO" id="GO:0005737">
    <property type="term" value="C:cytoplasm"/>
    <property type="evidence" value="ECO:0007669"/>
    <property type="project" value="UniProtKB-SubCell"/>
</dbReference>
<dbReference type="GO" id="GO:0006265">
    <property type="term" value="P:DNA topological change"/>
    <property type="evidence" value="ECO:0007669"/>
    <property type="project" value="UniProtKB-UniRule"/>
</dbReference>
<dbReference type="SMART" id="SM00387">
    <property type="entry name" value="HATPase_c"/>
    <property type="match status" value="1"/>
</dbReference>
<dbReference type="Pfam" id="PF02518">
    <property type="entry name" value="HATPase_c"/>
    <property type="match status" value="1"/>
</dbReference>
<dbReference type="InterPro" id="IPR018522">
    <property type="entry name" value="TopoIIA_CS"/>
</dbReference>
<keyword evidence="4 11" id="KW-0547">Nucleotide-binding</keyword>
<comment type="catalytic activity">
    <reaction evidence="1 11">
        <text>ATP-dependent breakage, passage and rejoining of double-stranded DNA.</text>
        <dbReference type="EC" id="5.6.2.2"/>
    </reaction>
</comment>
<evidence type="ECO:0000256" key="2">
    <source>
        <dbReference type="ARBA" id="ARBA00010708"/>
    </source>
</evidence>
<dbReference type="EC" id="5.6.2.2" evidence="11"/>
<evidence type="ECO:0000256" key="6">
    <source>
        <dbReference type="ARBA" id="ARBA00022842"/>
    </source>
</evidence>
<dbReference type="AlphaFoldDB" id="A0ABD4RJW9"/>
<evidence type="ECO:0000256" key="10">
    <source>
        <dbReference type="ARBA" id="ARBA00063644"/>
    </source>
</evidence>
<keyword evidence="11" id="KW-0963">Cytoplasm</keyword>
<organism evidence="13 14">
    <name type="scientific">Clostridium chauvoei</name>
    <dbReference type="NCBI Taxonomy" id="46867"/>
    <lineage>
        <taxon>Bacteria</taxon>
        <taxon>Bacillati</taxon>
        <taxon>Bacillota</taxon>
        <taxon>Clostridia</taxon>
        <taxon>Eubacteriales</taxon>
        <taxon>Clostridiaceae</taxon>
        <taxon>Clostridium</taxon>
    </lineage>
</organism>
<dbReference type="InterPro" id="IPR034160">
    <property type="entry name" value="TOPRIM_GyrB"/>
</dbReference>
<comment type="subunit">
    <text evidence="10">Heterotetramer composed of ParC and ParE.</text>
</comment>
<evidence type="ECO:0000256" key="11">
    <source>
        <dbReference type="HAMAP-Rule" id="MF_01898"/>
    </source>
</evidence>
<evidence type="ECO:0000256" key="5">
    <source>
        <dbReference type="ARBA" id="ARBA00022840"/>
    </source>
</evidence>
<feature type="domain" description="Toprim" evidence="12">
    <location>
        <begin position="420"/>
        <end position="534"/>
    </location>
</feature>
<dbReference type="PROSITE" id="PS50880">
    <property type="entry name" value="TOPRIM"/>
    <property type="match status" value="1"/>
</dbReference>
<dbReference type="CDD" id="cd00822">
    <property type="entry name" value="TopoII_Trans_DNA_gyrase"/>
    <property type="match status" value="1"/>
</dbReference>
<dbReference type="InterPro" id="IPR002288">
    <property type="entry name" value="DNA_gyrase_B_C"/>
</dbReference>
<dbReference type="SUPFAM" id="SSF55874">
    <property type="entry name" value="ATPase domain of HSP90 chaperone/DNA topoisomerase II/histidine kinase"/>
    <property type="match status" value="1"/>
</dbReference>
<dbReference type="Gene3D" id="3.30.230.10">
    <property type="match status" value="1"/>
</dbReference>
<dbReference type="Pfam" id="PF00986">
    <property type="entry name" value="DNA_gyraseB_C"/>
    <property type="match status" value="1"/>
</dbReference>
<dbReference type="FunFam" id="3.30.230.10:FF:000005">
    <property type="entry name" value="DNA gyrase subunit B"/>
    <property type="match status" value="1"/>
</dbReference>
<feature type="site" description="Interaction with DNA" evidence="11">
    <location>
        <position position="451"/>
    </location>
</feature>
<comment type="cofactor">
    <cofactor evidence="11">
        <name>Mg(2+)</name>
        <dbReference type="ChEBI" id="CHEBI:18420"/>
    </cofactor>
    <cofactor evidence="11">
        <name>Mn(2+)</name>
        <dbReference type="ChEBI" id="CHEBI:29035"/>
    </cofactor>
    <cofactor evidence="11">
        <name>Ca(2+)</name>
        <dbReference type="ChEBI" id="CHEBI:29108"/>
    </cofactor>
    <text evidence="11">Binds two Mg(2+) per subunit. The magnesium ions form salt bridges with both the protein and the DNA. Can also accept other divalent metal cations, such as Mn(2+) or Ca(2+).</text>
</comment>
<evidence type="ECO:0000256" key="1">
    <source>
        <dbReference type="ARBA" id="ARBA00000185"/>
    </source>
</evidence>
<dbReference type="Gene3D" id="3.40.50.670">
    <property type="match status" value="1"/>
</dbReference>
<evidence type="ECO:0000259" key="12">
    <source>
        <dbReference type="PROSITE" id="PS50880"/>
    </source>
</evidence>
<evidence type="ECO:0000256" key="9">
    <source>
        <dbReference type="ARBA" id="ARBA00023235"/>
    </source>
</evidence>
<dbReference type="KEGG" id="cchv:BTM20_00030"/>
<keyword evidence="7 11" id="KW-0799">Topoisomerase</keyword>
<reference evidence="13 14" key="1">
    <citation type="submission" date="2021-08" db="EMBL/GenBank/DDBJ databases">
        <title>Genome sequence analysis of Clostridium chauvoei strains of European origin and evaluation of typing options for outbreak investigations.</title>
        <authorList>
            <person name="Abdel-Glil M."/>
            <person name="Thomas P."/>
            <person name="Seyboldt C."/>
        </authorList>
    </citation>
    <scope>NUCLEOTIDE SEQUENCE [LARGE SCALE GENOMIC DNA]</scope>
    <source>
        <strain evidence="13 14">S0260-09</strain>
    </source>
</reference>
<dbReference type="FunFam" id="3.40.50.670:FF:000002">
    <property type="entry name" value="DNA gyrase subunit B"/>
    <property type="match status" value="1"/>
</dbReference>
<dbReference type="InterPro" id="IPR013760">
    <property type="entry name" value="Topo_IIA-like_dom_sf"/>
</dbReference>
<dbReference type="NCBIfam" id="NF011501">
    <property type="entry name" value="PRK14939.1"/>
    <property type="match status" value="1"/>
</dbReference>
<dbReference type="EMBL" id="JAIFTX010000026">
    <property type="protein sequence ID" value="MBX7291530.1"/>
    <property type="molecule type" value="Genomic_DNA"/>
</dbReference>
<dbReference type="SUPFAM" id="SSF54211">
    <property type="entry name" value="Ribosomal protein S5 domain 2-like"/>
    <property type="match status" value="1"/>
</dbReference>
<dbReference type="InterPro" id="IPR011557">
    <property type="entry name" value="GyrB"/>
</dbReference>
<evidence type="ECO:0000313" key="14">
    <source>
        <dbReference type="Proteomes" id="UP000775179"/>
    </source>
</evidence>
<dbReference type="Pfam" id="PF00204">
    <property type="entry name" value="DNA_gyraseB"/>
    <property type="match status" value="1"/>
</dbReference>
<dbReference type="PRINTS" id="PR00418">
    <property type="entry name" value="TPI2FAMILY"/>
</dbReference>
<comment type="subcellular location">
    <subcellularLocation>
        <location evidence="11">Cytoplasm</location>
    </subcellularLocation>
</comment>
<dbReference type="GO" id="GO:0034335">
    <property type="term" value="F:DNA negative supercoiling activity"/>
    <property type="evidence" value="ECO:0007669"/>
    <property type="project" value="UniProtKB-ARBA"/>
</dbReference>
<dbReference type="NCBIfam" id="NF004189">
    <property type="entry name" value="PRK05644.1"/>
    <property type="match status" value="1"/>
</dbReference>
<feature type="binding site" evidence="11">
    <location>
        <position position="499"/>
    </location>
    <ligand>
        <name>Mg(2+)</name>
        <dbReference type="ChEBI" id="CHEBI:18420"/>
        <label>2</label>
    </ligand>
</feature>
<keyword evidence="3 11" id="KW-0479">Metal-binding</keyword>
<dbReference type="CDD" id="cd03366">
    <property type="entry name" value="TOPRIM_TopoIIA_GyrB"/>
    <property type="match status" value="1"/>
</dbReference>
<keyword evidence="5 11" id="KW-0067">ATP-binding</keyword>
<dbReference type="InterPro" id="IPR013506">
    <property type="entry name" value="Topo_IIA_bsu_dom2"/>
</dbReference>
<dbReference type="CDD" id="cd16928">
    <property type="entry name" value="HATPase_GyrB-like"/>
    <property type="match status" value="1"/>
</dbReference>
<dbReference type="InterPro" id="IPR020568">
    <property type="entry name" value="Ribosomal_Su5_D2-typ_SF"/>
</dbReference>
<proteinExistence type="inferred from homology"/>
<dbReference type="InterPro" id="IPR036890">
    <property type="entry name" value="HATPase_C_sf"/>
</dbReference>
<dbReference type="SUPFAM" id="SSF56719">
    <property type="entry name" value="Type II DNA topoisomerase"/>
    <property type="match status" value="1"/>
</dbReference>
<dbReference type="Proteomes" id="UP000775179">
    <property type="component" value="Unassembled WGS sequence"/>
</dbReference>
<dbReference type="InterPro" id="IPR014721">
    <property type="entry name" value="Ribsml_uS5_D2-typ_fold_subgr"/>
</dbReference>
<feature type="binding site" evidence="11">
    <location>
        <position position="426"/>
    </location>
    <ligand>
        <name>Mg(2+)</name>
        <dbReference type="ChEBI" id="CHEBI:18420"/>
        <label>1</label>
        <note>catalytic</note>
    </ligand>
</feature>
<evidence type="ECO:0000256" key="8">
    <source>
        <dbReference type="ARBA" id="ARBA00023125"/>
    </source>
</evidence>
<comment type="function">
    <text evidence="11">A type II topoisomerase that negatively supercoils closed circular double-stranded (ds) DNA in an ATP-dependent manner to modulate DNA topology and maintain chromosomes in an underwound state. Negative supercoiling favors strand separation, and DNA replication, transcription, recombination and repair, all of which involve strand separation. Also able to catalyze the interconversion of other topological isomers of dsDNA rings, including catenanes and knotted rings. Type II topoisomerases break and join 2 DNA strands simultaneously in an ATP-dependent manner.</text>
</comment>
<dbReference type="GO" id="GO:0046872">
    <property type="term" value="F:metal ion binding"/>
    <property type="evidence" value="ECO:0007669"/>
    <property type="project" value="UniProtKB-KW"/>
</dbReference>
<comment type="miscellaneous">
    <text evidence="11">Few gyrases are as efficient as E.coli at forming negative supercoils. Not all organisms have 2 type II topoisomerases; in organisms with a single type II topoisomerase this enzyme also has to decatenate newly replicated chromosomes.</text>
</comment>
<keyword evidence="6 11" id="KW-0460">Magnesium</keyword>
<dbReference type="InterPro" id="IPR001241">
    <property type="entry name" value="Topo_IIA"/>
</dbReference>
<dbReference type="FunFam" id="3.30.565.10:FF:000002">
    <property type="entry name" value="DNA gyrase subunit B"/>
    <property type="match status" value="1"/>
</dbReference>
<gene>
    <name evidence="11 13" type="primary">gyrB</name>
    <name evidence="13" type="ORF">K4H94_10990</name>
</gene>
<comment type="similarity">
    <text evidence="2 11">Belongs to the type II topoisomerase GyrB family.</text>
</comment>
<dbReference type="Pfam" id="PF01751">
    <property type="entry name" value="Toprim"/>
    <property type="match status" value="1"/>
</dbReference>
<evidence type="ECO:0000313" key="13">
    <source>
        <dbReference type="EMBL" id="MBX7291530.1"/>
    </source>
</evidence>
<dbReference type="PROSITE" id="PS00177">
    <property type="entry name" value="TOPOISOMERASE_II"/>
    <property type="match status" value="1"/>
</dbReference>
<protein>
    <recommendedName>
        <fullName evidence="11">DNA gyrase subunit B</fullName>
        <ecNumber evidence="11">5.6.2.2</ecNumber>
    </recommendedName>
</protein>
<keyword evidence="8" id="KW-0238">DNA-binding</keyword>
<sequence length="637" mass="71354">MEQNKQNYDESQIQVLEGLEAVRKRPGMYIGSTSSRGLHHLVYEIVDNSIDEALAGFCKNIEVTINEDNSITVIDDGRGMPTGIHPKMGKSTVEVIMTVLHAGGKFGGGGYKVSGGLHGVGASVVNALSEWCEVTVKREGAIWQQKYSRGNVLSELSKIGESDEHGTQVKFKPDLEIFEETEYDFDILSNRLRELAFLNKGISITLKDKREDEERVENYLYEGGIKEFVLYLNRNKEVLHPEPIYVEGEKDGIIAEISLQYNDGYSENLYSFANNIDTIEGGTHLAGFKTALTRVINDYAKKFGHIKENDKNLSGDDIREGLTAVVSIKISEPQFEGQTKTKLGNSEVRGIVDSILAEGASVFLEENPNVGKIIIEKALMAARARDAARKARELTRKSVLERSSLPGKLADCSSKDPMECEIYIVEGDSAGGSAKQGRDRKFQAILPLKGKIMNVEKQRLDKILNSDSIRSMVTAFGAGIGKDFDLEKIRYNRIIIMTDADVDGAHIRTLLLTFFYRYMRELLEQGHVYIAQPPLYQVKKNKKEYYAYSDQELEKLLIEVGGKDNSTNIQRYKGLGEMNATQLWETTMDPERRVLLKATIEDAIAADEIFTILMGDKVEPRREFITKNAKKVSNLDI</sequence>
<dbReference type="InterPro" id="IPR013759">
    <property type="entry name" value="Topo_IIA_B_C"/>
</dbReference>
<dbReference type="GO" id="GO:0006261">
    <property type="term" value="P:DNA-templated DNA replication"/>
    <property type="evidence" value="ECO:0007669"/>
    <property type="project" value="UniProtKB-UniRule"/>
</dbReference>
<feature type="binding site" evidence="11">
    <location>
        <position position="499"/>
    </location>
    <ligand>
        <name>Mg(2+)</name>
        <dbReference type="ChEBI" id="CHEBI:18420"/>
        <label>1</label>
        <note>catalytic</note>
    </ligand>
</feature>
<comment type="subunit">
    <text evidence="11">Heterotetramer, composed of two GyrA and two GyrB chains. In the heterotetramer, GyrA contains the active site tyrosine that forms a transient covalent intermediate with DNA, while GyrB binds cofactors and catalyzes ATP hydrolysis.</text>
</comment>
<feature type="site" description="Interaction with DNA" evidence="11">
    <location>
        <position position="454"/>
    </location>
</feature>
<evidence type="ECO:0000256" key="7">
    <source>
        <dbReference type="ARBA" id="ARBA00023029"/>
    </source>
</evidence>
<dbReference type="PRINTS" id="PR01159">
    <property type="entry name" value="DNAGYRASEB"/>
</dbReference>
<dbReference type="GO" id="GO:0003677">
    <property type="term" value="F:DNA binding"/>
    <property type="evidence" value="ECO:0007669"/>
    <property type="project" value="UniProtKB-KW"/>
</dbReference>
<dbReference type="SMART" id="SM00433">
    <property type="entry name" value="TOP2c"/>
    <property type="match status" value="1"/>
</dbReference>
<keyword evidence="9 11" id="KW-0413">Isomerase</keyword>
<dbReference type="PANTHER" id="PTHR45866:SF1">
    <property type="entry name" value="DNA GYRASE SUBUNIT B, MITOCHONDRIAL"/>
    <property type="match status" value="1"/>
</dbReference>
<evidence type="ECO:0000256" key="3">
    <source>
        <dbReference type="ARBA" id="ARBA00022723"/>
    </source>
</evidence>
<dbReference type="NCBIfam" id="TIGR01059">
    <property type="entry name" value="gyrB"/>
    <property type="match status" value="1"/>
</dbReference>
<dbReference type="GO" id="GO:0005524">
    <property type="term" value="F:ATP binding"/>
    <property type="evidence" value="ECO:0007669"/>
    <property type="project" value="UniProtKB-UniRule"/>
</dbReference>
<evidence type="ECO:0000256" key="4">
    <source>
        <dbReference type="ARBA" id="ARBA00022741"/>
    </source>
</evidence>
<dbReference type="HAMAP" id="MF_01898">
    <property type="entry name" value="GyrB"/>
    <property type="match status" value="1"/>
</dbReference>
<dbReference type="InterPro" id="IPR003594">
    <property type="entry name" value="HATPase_dom"/>
</dbReference>
<comment type="caution">
    <text evidence="13">The sequence shown here is derived from an EMBL/GenBank/DDBJ whole genome shotgun (WGS) entry which is preliminary data.</text>
</comment>
<dbReference type="Gene3D" id="3.30.565.10">
    <property type="entry name" value="Histidine kinase-like ATPase, C-terminal domain"/>
    <property type="match status" value="1"/>
</dbReference>
<dbReference type="InterPro" id="IPR006171">
    <property type="entry name" value="TOPRIM_dom"/>
</dbReference>
<dbReference type="PANTHER" id="PTHR45866">
    <property type="entry name" value="DNA GYRASE/TOPOISOMERASE SUBUNIT B"/>
    <property type="match status" value="1"/>
</dbReference>
<accession>A0ABD4RJW9</accession>